<dbReference type="EMBL" id="JAQGEF010000012">
    <property type="protein sequence ID" value="MDA3615362.1"/>
    <property type="molecule type" value="Genomic_DNA"/>
</dbReference>
<sequence>MKLKRQKKIVRQSLIICFFAIHFLFLMFILVDQKAPAIILTGVAVIAFCVLYSYFKTPLHLPELQAGSWKIMLWLPVAAFTAFFLNQQMALGPVIAGSATGLAASFLPEINKQSKYLADLPEVMYCGAFVGMTSTNVSNNVSFILFASVITAFFFMFSKSLFQGIGGKAGTMAFIGVTVAVLLYKMYVSWIG</sequence>
<feature type="transmembrane region" description="Helical" evidence="1">
    <location>
        <begin position="169"/>
        <end position="187"/>
    </location>
</feature>
<dbReference type="Proteomes" id="UP001210231">
    <property type="component" value="Unassembled WGS sequence"/>
</dbReference>
<keyword evidence="1" id="KW-0472">Membrane</keyword>
<feature type="transmembrane region" description="Helical" evidence="1">
    <location>
        <begin position="67"/>
        <end position="85"/>
    </location>
</feature>
<gene>
    <name evidence="2" type="ORF">O3P16_11125</name>
</gene>
<proteinExistence type="predicted"/>
<feature type="transmembrane region" description="Helical" evidence="1">
    <location>
        <begin position="37"/>
        <end position="55"/>
    </location>
</feature>
<evidence type="ECO:0000313" key="2">
    <source>
        <dbReference type="EMBL" id="MDA3615362.1"/>
    </source>
</evidence>
<comment type="caution">
    <text evidence="2">The sequence shown here is derived from an EMBL/GenBank/DDBJ whole genome shotgun (WGS) entry which is preliminary data.</text>
</comment>
<reference evidence="2 3" key="1">
    <citation type="submission" date="2022-12" db="EMBL/GenBank/DDBJ databases">
        <title>Chitinophagaceae gen. sp. nov., a new member of the family Chitinophagaceae, isolated from soil in a chemical factory.</title>
        <authorList>
            <person name="Ke Z."/>
        </authorList>
    </citation>
    <scope>NUCLEOTIDE SEQUENCE [LARGE SCALE GENOMIC DNA]</scope>
    <source>
        <strain evidence="2 3">LY-5</strain>
    </source>
</reference>
<feature type="transmembrane region" description="Helical" evidence="1">
    <location>
        <begin position="140"/>
        <end position="157"/>
    </location>
</feature>
<organism evidence="2 3">
    <name type="scientific">Polluticaenibacter yanchengensis</name>
    <dbReference type="NCBI Taxonomy" id="3014562"/>
    <lineage>
        <taxon>Bacteria</taxon>
        <taxon>Pseudomonadati</taxon>
        <taxon>Bacteroidota</taxon>
        <taxon>Chitinophagia</taxon>
        <taxon>Chitinophagales</taxon>
        <taxon>Chitinophagaceae</taxon>
        <taxon>Polluticaenibacter</taxon>
    </lineage>
</organism>
<evidence type="ECO:0000256" key="1">
    <source>
        <dbReference type="SAM" id="Phobius"/>
    </source>
</evidence>
<protein>
    <submittedName>
        <fullName evidence="2">Uncharacterized protein</fullName>
    </submittedName>
</protein>
<feature type="transmembrane region" description="Helical" evidence="1">
    <location>
        <begin position="12"/>
        <end position="31"/>
    </location>
</feature>
<accession>A0ABT4UKJ1</accession>
<keyword evidence="1" id="KW-1133">Transmembrane helix</keyword>
<name>A0ABT4UKJ1_9BACT</name>
<keyword evidence="3" id="KW-1185">Reference proteome</keyword>
<evidence type="ECO:0000313" key="3">
    <source>
        <dbReference type="Proteomes" id="UP001210231"/>
    </source>
</evidence>
<keyword evidence="1" id="KW-0812">Transmembrane</keyword>